<dbReference type="InterPro" id="IPR054471">
    <property type="entry name" value="GPIID_WHD"/>
</dbReference>
<dbReference type="InterPro" id="IPR027417">
    <property type="entry name" value="P-loop_NTPase"/>
</dbReference>
<keyword evidence="3 5" id="KW-0863">Zinc-finger</keyword>
<dbReference type="SUPFAM" id="SSF52540">
    <property type="entry name" value="P-loop containing nucleoside triphosphate hydrolases"/>
    <property type="match status" value="1"/>
</dbReference>
<dbReference type="Pfam" id="PF00096">
    <property type="entry name" value="zf-C2H2"/>
    <property type="match status" value="2"/>
</dbReference>
<dbReference type="InterPro" id="IPR056125">
    <property type="entry name" value="DUF7708"/>
</dbReference>
<dbReference type="InterPro" id="IPR013087">
    <property type="entry name" value="Znf_C2H2_type"/>
</dbReference>
<dbReference type="Proteomes" id="UP000799757">
    <property type="component" value="Unassembled WGS sequence"/>
</dbReference>
<reference evidence="7" key="1">
    <citation type="journal article" date="2020" name="Stud. Mycol.">
        <title>101 Dothideomycetes genomes: a test case for predicting lifestyles and emergence of pathogens.</title>
        <authorList>
            <person name="Haridas S."/>
            <person name="Albert R."/>
            <person name="Binder M."/>
            <person name="Bloem J."/>
            <person name="Labutti K."/>
            <person name="Salamov A."/>
            <person name="Andreopoulos B."/>
            <person name="Baker S."/>
            <person name="Barry K."/>
            <person name="Bills G."/>
            <person name="Bluhm B."/>
            <person name="Cannon C."/>
            <person name="Castanera R."/>
            <person name="Culley D."/>
            <person name="Daum C."/>
            <person name="Ezra D."/>
            <person name="Gonzalez J."/>
            <person name="Henrissat B."/>
            <person name="Kuo A."/>
            <person name="Liang C."/>
            <person name="Lipzen A."/>
            <person name="Lutzoni F."/>
            <person name="Magnuson J."/>
            <person name="Mondo S."/>
            <person name="Nolan M."/>
            <person name="Ohm R."/>
            <person name="Pangilinan J."/>
            <person name="Park H.-J."/>
            <person name="Ramirez L."/>
            <person name="Alfaro M."/>
            <person name="Sun H."/>
            <person name="Tritt A."/>
            <person name="Yoshinaga Y."/>
            <person name="Zwiers L.-H."/>
            <person name="Turgeon B."/>
            <person name="Goodwin S."/>
            <person name="Spatafora J."/>
            <person name="Crous P."/>
            <person name="Grigoriev I."/>
        </authorList>
    </citation>
    <scope>NUCLEOTIDE SEQUENCE</scope>
    <source>
        <strain evidence="7">CBS 109.77</strain>
    </source>
</reference>
<keyword evidence="2" id="KW-0677">Repeat</keyword>
<evidence type="ECO:0000259" key="6">
    <source>
        <dbReference type="PROSITE" id="PS50157"/>
    </source>
</evidence>
<protein>
    <submittedName>
        <fullName evidence="7">C2H2 domain-containing protein</fullName>
    </submittedName>
</protein>
<dbReference type="Pfam" id="PF22939">
    <property type="entry name" value="WHD_GPIID"/>
    <property type="match status" value="1"/>
</dbReference>
<dbReference type="Pfam" id="PF24883">
    <property type="entry name" value="NPHP3_N"/>
    <property type="match status" value="1"/>
</dbReference>
<keyword evidence="1" id="KW-0479">Metal-binding</keyword>
<dbReference type="PANTHER" id="PTHR10039:SF14">
    <property type="entry name" value="NACHT DOMAIN-CONTAINING PROTEIN"/>
    <property type="match status" value="1"/>
</dbReference>
<dbReference type="PROSITE" id="PS50157">
    <property type="entry name" value="ZINC_FINGER_C2H2_2"/>
    <property type="match status" value="2"/>
</dbReference>
<dbReference type="SUPFAM" id="SSF57667">
    <property type="entry name" value="beta-beta-alpha zinc fingers"/>
    <property type="match status" value="1"/>
</dbReference>
<dbReference type="Pfam" id="PF24809">
    <property type="entry name" value="DUF7708"/>
    <property type="match status" value="1"/>
</dbReference>
<feature type="domain" description="C2H2-type" evidence="6">
    <location>
        <begin position="943"/>
        <end position="970"/>
    </location>
</feature>
<evidence type="ECO:0000256" key="5">
    <source>
        <dbReference type="PROSITE-ProRule" id="PRU00042"/>
    </source>
</evidence>
<keyword evidence="4" id="KW-0862">Zinc</keyword>
<feature type="domain" description="C2H2-type" evidence="6">
    <location>
        <begin position="971"/>
        <end position="995"/>
    </location>
</feature>
<accession>A0A6A6WYX5</accession>
<dbReference type="AlphaFoldDB" id="A0A6A6WYX5"/>
<organism evidence="7 8">
    <name type="scientific">Melanomma pulvis-pyrius CBS 109.77</name>
    <dbReference type="NCBI Taxonomy" id="1314802"/>
    <lineage>
        <taxon>Eukaryota</taxon>
        <taxon>Fungi</taxon>
        <taxon>Dikarya</taxon>
        <taxon>Ascomycota</taxon>
        <taxon>Pezizomycotina</taxon>
        <taxon>Dothideomycetes</taxon>
        <taxon>Pleosporomycetidae</taxon>
        <taxon>Pleosporales</taxon>
        <taxon>Melanommataceae</taxon>
        <taxon>Melanomma</taxon>
    </lineage>
</organism>
<dbReference type="OrthoDB" id="21416at2759"/>
<sequence>MSTPNSSPMPSGQIQMSSSTTLNMLTPNSSMTASSQVQTSSTVNQTSGIHAVSASFQIALRKFQNRLSGKDLTDFKNTTYATLCLDIALLQHEQENLKSMMNLSRIQSCIEAMNQFGKVIEIFLNVSDVVAFVWGPIKLLLLTASTFADSFETILEAYEQIGEHLPLLQEYESLFHSNPHMVKALESMYLDILEFHQHAIRFVTGKLWKRFFKSMWKDFGTKFNGILKKLLHHKKLVEDRATLTQYRRYQEDMTDMKSKLDEIVIEETNKKRREVKEWLAVDSPPEFDHDAYRETRGDYPGTGDWIAEHETIKSWLDADNPPRPLLWMTGIPGAGKTILASVVIEQCKLRKEFLTSYYYCHYNEAKGNAMVGVLKGLADQLLDQHSQLLPHCHTRRTKSGEPSLRSFTVAKKLLEDFCIDIPKQFIVIDGLDEYEAAERKQVLEFFVQLVKQCDEDEPGKLRILIVSQDYADIKRAIHSSTIPRIAPKIISLSSSDNKDDIHTFVKAWVDKIKRKHSLSDEQGDYLLKLTVVKADGMFLYAKLVMSNLYAQPTRGNLLDAIKARNFPNGLEQAYERIVTRIKQTSSTQEWEKAKRLLGWMVCAKRQLTWKEIQVALSIEVEDQTIEYSDRHMRTHIYDICGSLVLLSRGRVQLVHSTAKHYITRCTRDIHEPSVECDLAALCLRYLTFPCFQHNENIVKKDELRQLALEGQLAFQDYAVAKWFHHVNAFVGSGKELLKIESEIRQNLPEIPEQRSPLEEMAIALENFTKQYSDEEWDDPKNIVDDCKENCKIFEDQDFYDDLVAVTSHIYKFQKKGFNARHIVSIKGLAKALDRNRSLLEEISLDPQEKITFEQFYDNERKFKCPKITCMYFSEGFKDAKIKKKHVNIHERPFQCEVLDCLAAEYGFTSSNDLEKHTRSFHPEMSDLAQSFNTAPAKREKSAFFCTLCSKSFTRNFHLQHHIMSHQGIKKHPCLECGRAFTRANDLRRHQKLHDR</sequence>
<dbReference type="PROSITE" id="PS00028">
    <property type="entry name" value="ZINC_FINGER_C2H2_1"/>
    <property type="match status" value="2"/>
</dbReference>
<dbReference type="PANTHER" id="PTHR10039">
    <property type="entry name" value="AMELOGENIN"/>
    <property type="match status" value="1"/>
</dbReference>
<name>A0A6A6WYX5_9PLEO</name>
<dbReference type="SMART" id="SM00355">
    <property type="entry name" value="ZnF_C2H2"/>
    <property type="match status" value="4"/>
</dbReference>
<evidence type="ECO:0000256" key="3">
    <source>
        <dbReference type="ARBA" id="ARBA00022771"/>
    </source>
</evidence>
<evidence type="ECO:0000256" key="2">
    <source>
        <dbReference type="ARBA" id="ARBA00022737"/>
    </source>
</evidence>
<keyword evidence="8" id="KW-1185">Reference proteome</keyword>
<dbReference type="InterPro" id="IPR056884">
    <property type="entry name" value="NPHP3-like_N"/>
</dbReference>
<dbReference type="GO" id="GO:0008270">
    <property type="term" value="F:zinc ion binding"/>
    <property type="evidence" value="ECO:0007669"/>
    <property type="project" value="UniProtKB-KW"/>
</dbReference>
<gene>
    <name evidence="7" type="ORF">K505DRAFT_284645</name>
</gene>
<dbReference type="FunFam" id="3.30.160.60:FF:000100">
    <property type="entry name" value="Zinc finger 45-like"/>
    <property type="match status" value="1"/>
</dbReference>
<evidence type="ECO:0000256" key="1">
    <source>
        <dbReference type="ARBA" id="ARBA00022723"/>
    </source>
</evidence>
<dbReference type="Gene3D" id="3.30.160.60">
    <property type="entry name" value="Classic Zinc Finger"/>
    <property type="match status" value="1"/>
</dbReference>
<dbReference type="Gene3D" id="3.40.50.300">
    <property type="entry name" value="P-loop containing nucleotide triphosphate hydrolases"/>
    <property type="match status" value="1"/>
</dbReference>
<evidence type="ECO:0000313" key="8">
    <source>
        <dbReference type="Proteomes" id="UP000799757"/>
    </source>
</evidence>
<dbReference type="EMBL" id="MU002148">
    <property type="protein sequence ID" value="KAF2789296.1"/>
    <property type="molecule type" value="Genomic_DNA"/>
</dbReference>
<proteinExistence type="predicted"/>
<evidence type="ECO:0000313" key="7">
    <source>
        <dbReference type="EMBL" id="KAF2789296.1"/>
    </source>
</evidence>
<dbReference type="InterPro" id="IPR036236">
    <property type="entry name" value="Znf_C2H2_sf"/>
</dbReference>
<evidence type="ECO:0000256" key="4">
    <source>
        <dbReference type="ARBA" id="ARBA00022833"/>
    </source>
</evidence>